<proteinExistence type="predicted"/>
<reference evidence="1" key="2">
    <citation type="journal article" date="2024" name="Plant">
        <title>Genomic evolution and insights into agronomic trait innovations of Sesamum species.</title>
        <authorList>
            <person name="Miao H."/>
            <person name="Wang L."/>
            <person name="Qu L."/>
            <person name="Liu H."/>
            <person name="Sun Y."/>
            <person name="Le M."/>
            <person name="Wang Q."/>
            <person name="Wei S."/>
            <person name="Zheng Y."/>
            <person name="Lin W."/>
            <person name="Duan Y."/>
            <person name="Cao H."/>
            <person name="Xiong S."/>
            <person name="Wang X."/>
            <person name="Wei L."/>
            <person name="Li C."/>
            <person name="Ma Q."/>
            <person name="Ju M."/>
            <person name="Zhao R."/>
            <person name="Li G."/>
            <person name="Mu C."/>
            <person name="Tian Q."/>
            <person name="Mei H."/>
            <person name="Zhang T."/>
            <person name="Gao T."/>
            <person name="Zhang H."/>
        </authorList>
    </citation>
    <scope>NUCLEOTIDE SEQUENCE</scope>
    <source>
        <strain evidence="1">KEN1</strain>
    </source>
</reference>
<dbReference type="AlphaFoldDB" id="A0AAW2XKP7"/>
<accession>A0AAW2XKP7</accession>
<name>A0AAW2XKP7_9LAMI</name>
<dbReference type="SUPFAM" id="SSF56672">
    <property type="entry name" value="DNA/RNA polymerases"/>
    <property type="match status" value="1"/>
</dbReference>
<dbReference type="InterPro" id="IPR043128">
    <property type="entry name" value="Rev_trsase/Diguanyl_cyclase"/>
</dbReference>
<sequence>MLALEDRKRVSFSTSAGTFYYVAMPFGLKNTGGYQGLVDKTFRPQLGRNAEVYVDNMLVKSKEA</sequence>
<dbReference type="InterPro" id="IPR043502">
    <property type="entry name" value="DNA/RNA_pol_sf"/>
</dbReference>
<dbReference type="PANTHER" id="PTHR24559:SF430">
    <property type="entry name" value="RNA-DIRECTED DNA POLYMERASE"/>
    <property type="match status" value="1"/>
</dbReference>
<dbReference type="InterPro" id="IPR053134">
    <property type="entry name" value="RNA-dir_DNA_polymerase"/>
</dbReference>
<dbReference type="Gene3D" id="3.10.10.10">
    <property type="entry name" value="HIV Type 1 Reverse Transcriptase, subunit A, domain 1"/>
    <property type="match status" value="1"/>
</dbReference>
<evidence type="ECO:0008006" key="2">
    <source>
        <dbReference type="Google" id="ProtNLM"/>
    </source>
</evidence>
<evidence type="ECO:0000313" key="1">
    <source>
        <dbReference type="EMBL" id="KAL0454767.1"/>
    </source>
</evidence>
<gene>
    <name evidence="1" type="ORF">Slati_0815900</name>
</gene>
<dbReference type="Gene3D" id="3.30.70.270">
    <property type="match status" value="1"/>
</dbReference>
<dbReference type="EMBL" id="JACGWN010000003">
    <property type="protein sequence ID" value="KAL0454767.1"/>
    <property type="molecule type" value="Genomic_DNA"/>
</dbReference>
<reference evidence="1" key="1">
    <citation type="submission" date="2020-06" db="EMBL/GenBank/DDBJ databases">
        <authorList>
            <person name="Li T."/>
            <person name="Hu X."/>
            <person name="Zhang T."/>
            <person name="Song X."/>
            <person name="Zhang H."/>
            <person name="Dai N."/>
            <person name="Sheng W."/>
            <person name="Hou X."/>
            <person name="Wei L."/>
        </authorList>
    </citation>
    <scope>NUCLEOTIDE SEQUENCE</scope>
    <source>
        <strain evidence="1">KEN1</strain>
        <tissue evidence="1">Leaf</tissue>
    </source>
</reference>
<protein>
    <recommendedName>
        <fullName evidence="2">Reverse transcriptase</fullName>
    </recommendedName>
</protein>
<dbReference type="PANTHER" id="PTHR24559">
    <property type="entry name" value="TRANSPOSON TY3-I GAG-POL POLYPROTEIN"/>
    <property type="match status" value="1"/>
</dbReference>
<comment type="caution">
    <text evidence="1">The sequence shown here is derived from an EMBL/GenBank/DDBJ whole genome shotgun (WGS) entry which is preliminary data.</text>
</comment>
<organism evidence="1">
    <name type="scientific">Sesamum latifolium</name>
    <dbReference type="NCBI Taxonomy" id="2727402"/>
    <lineage>
        <taxon>Eukaryota</taxon>
        <taxon>Viridiplantae</taxon>
        <taxon>Streptophyta</taxon>
        <taxon>Embryophyta</taxon>
        <taxon>Tracheophyta</taxon>
        <taxon>Spermatophyta</taxon>
        <taxon>Magnoliopsida</taxon>
        <taxon>eudicotyledons</taxon>
        <taxon>Gunneridae</taxon>
        <taxon>Pentapetalae</taxon>
        <taxon>asterids</taxon>
        <taxon>lamiids</taxon>
        <taxon>Lamiales</taxon>
        <taxon>Pedaliaceae</taxon>
        <taxon>Sesamum</taxon>
    </lineage>
</organism>